<reference evidence="2" key="2">
    <citation type="submission" date="2015-01" db="EMBL/GenBank/DDBJ databases">
        <title>Evolutionary Origins and Diversification of the Mycorrhizal Mutualists.</title>
        <authorList>
            <consortium name="DOE Joint Genome Institute"/>
            <consortium name="Mycorrhizal Genomics Consortium"/>
            <person name="Kohler A."/>
            <person name="Kuo A."/>
            <person name="Nagy L.G."/>
            <person name="Floudas D."/>
            <person name="Copeland A."/>
            <person name="Barry K.W."/>
            <person name="Cichocki N."/>
            <person name="Veneault-Fourrey C."/>
            <person name="LaButti K."/>
            <person name="Lindquist E.A."/>
            <person name="Lipzen A."/>
            <person name="Lundell T."/>
            <person name="Morin E."/>
            <person name="Murat C."/>
            <person name="Riley R."/>
            <person name="Ohm R."/>
            <person name="Sun H."/>
            <person name="Tunlid A."/>
            <person name="Henrissat B."/>
            <person name="Grigoriev I.V."/>
            <person name="Hibbett D.S."/>
            <person name="Martin F."/>
        </authorList>
    </citation>
    <scope>NUCLEOTIDE SEQUENCE [LARGE SCALE GENOMIC DNA]</scope>
    <source>
        <strain evidence="2">MAFF 305830</strain>
    </source>
</reference>
<keyword evidence="2" id="KW-1185">Reference proteome</keyword>
<proteinExistence type="predicted"/>
<sequence length="455" mass="51229">MEYSPKLSEHEHIESNYRLYSAHTRPSRFVSPADRLPEELLVSIIKILIEPRPSSIGPLLFISRYWHHVAVTTPSLWSKIHSGPRSLEGVRKDTKYVQTAVKNSASLPLDIAIDLQNLDCWSENDINTTVSHKDREHDREILLYGLIKAFVGDNRINAARLRSISLNNMYQKGFSFISGEYATSKLLKELDCPTPLLESLSLRLTSVDPYFKSIASLQDLRALKHLIVDAGGRLGYIKFIPKMIQTLFFRLWGTTKVLSQFTGLRNLSIANWANAGLSYDADPELTFPLLECLTWRLWHPSGMKPSAALLPHKIKAPSLTTLRLLDADAIVVVGDADTYHHVHTLDLLSSAPEEIIGFVKQNLYKYTALVNLTVFPRDLDVVRDEIRALQDQAPTGLNSLYTILSDKEGTVVDASIKLPSWRPADDYIYKKHDRSLGGSTTIPETWGADVTEEVL</sequence>
<dbReference type="OrthoDB" id="2675094at2759"/>
<gene>
    <name evidence="1" type="ORF">M408DRAFT_25390</name>
</gene>
<name>A0A0C2WJ96_SERVB</name>
<dbReference type="EMBL" id="KN824306">
    <property type="protein sequence ID" value="KIM26423.1"/>
    <property type="molecule type" value="Genomic_DNA"/>
</dbReference>
<protein>
    <submittedName>
        <fullName evidence="1">Uncharacterized protein</fullName>
    </submittedName>
</protein>
<evidence type="ECO:0000313" key="1">
    <source>
        <dbReference type="EMBL" id="KIM26423.1"/>
    </source>
</evidence>
<accession>A0A0C2WJ96</accession>
<reference evidence="1 2" key="1">
    <citation type="submission" date="2014-04" db="EMBL/GenBank/DDBJ databases">
        <authorList>
            <consortium name="DOE Joint Genome Institute"/>
            <person name="Kuo A."/>
            <person name="Zuccaro A."/>
            <person name="Kohler A."/>
            <person name="Nagy L.G."/>
            <person name="Floudas D."/>
            <person name="Copeland A."/>
            <person name="Barry K.W."/>
            <person name="Cichocki N."/>
            <person name="Veneault-Fourrey C."/>
            <person name="LaButti K."/>
            <person name="Lindquist E.A."/>
            <person name="Lipzen A."/>
            <person name="Lundell T."/>
            <person name="Morin E."/>
            <person name="Murat C."/>
            <person name="Sun H."/>
            <person name="Tunlid A."/>
            <person name="Henrissat B."/>
            <person name="Grigoriev I.V."/>
            <person name="Hibbett D.S."/>
            <person name="Martin F."/>
            <person name="Nordberg H.P."/>
            <person name="Cantor M.N."/>
            <person name="Hua S.X."/>
        </authorList>
    </citation>
    <scope>NUCLEOTIDE SEQUENCE [LARGE SCALE GENOMIC DNA]</scope>
    <source>
        <strain evidence="1 2">MAFF 305830</strain>
    </source>
</reference>
<dbReference type="Proteomes" id="UP000054097">
    <property type="component" value="Unassembled WGS sequence"/>
</dbReference>
<dbReference type="AlphaFoldDB" id="A0A0C2WJ96"/>
<evidence type="ECO:0000313" key="2">
    <source>
        <dbReference type="Proteomes" id="UP000054097"/>
    </source>
</evidence>
<dbReference type="HOGENOM" id="CLU_627250_0_0_1"/>
<organism evidence="1 2">
    <name type="scientific">Serendipita vermifera MAFF 305830</name>
    <dbReference type="NCBI Taxonomy" id="933852"/>
    <lineage>
        <taxon>Eukaryota</taxon>
        <taxon>Fungi</taxon>
        <taxon>Dikarya</taxon>
        <taxon>Basidiomycota</taxon>
        <taxon>Agaricomycotina</taxon>
        <taxon>Agaricomycetes</taxon>
        <taxon>Sebacinales</taxon>
        <taxon>Serendipitaceae</taxon>
        <taxon>Serendipita</taxon>
    </lineage>
</organism>